<name>A0ABQ8XID3_9EUKA</name>
<comment type="caution">
    <text evidence="1">The sequence shown here is derived from an EMBL/GenBank/DDBJ whole genome shotgun (WGS) entry which is preliminary data.</text>
</comment>
<keyword evidence="2" id="KW-1185">Reference proteome</keyword>
<dbReference type="Proteomes" id="UP001150062">
    <property type="component" value="Unassembled WGS sequence"/>
</dbReference>
<evidence type="ECO:0000313" key="2">
    <source>
        <dbReference type="Proteomes" id="UP001150062"/>
    </source>
</evidence>
<dbReference type="EMBL" id="JAOAOG010000292">
    <property type="protein sequence ID" value="KAJ6232408.1"/>
    <property type="molecule type" value="Genomic_DNA"/>
</dbReference>
<protein>
    <submittedName>
        <fullName evidence="1">Uncharacterized protein</fullName>
    </submittedName>
</protein>
<accession>A0ABQ8XID3</accession>
<sequence length="197" mass="22170">MNQQFQFQNPNINSYSFVPRTPSPVSFFIQSPRNSPVFGPISSVPLQPHTTFLYSNHKKTNTKSNKNFFGLGENQSSNIKQTKDKMHIKSQVEKEAIQALCLLGSPVSVNNQTNTLFEKHNRASVRKQSKKTNHTTIKRKRSGKTVQFETIGTKITVKLDSPISKCGSLKIKFTKGSPRFATPSTYPKAKGLQIRKN</sequence>
<reference evidence="1" key="1">
    <citation type="submission" date="2022-08" db="EMBL/GenBank/DDBJ databases">
        <title>Novel sulfate-reducing endosymbionts in the free-living metamonad Anaeramoeba.</title>
        <authorList>
            <person name="Jerlstrom-Hultqvist J."/>
            <person name="Cepicka I."/>
            <person name="Gallot-Lavallee L."/>
            <person name="Salas-Leiva D."/>
            <person name="Curtis B.A."/>
            <person name="Zahonova K."/>
            <person name="Pipaliya S."/>
            <person name="Dacks J."/>
            <person name="Roger A.J."/>
        </authorList>
    </citation>
    <scope>NUCLEOTIDE SEQUENCE</scope>
    <source>
        <strain evidence="1">Schooner1</strain>
    </source>
</reference>
<gene>
    <name evidence="1" type="ORF">M0813_04930</name>
</gene>
<evidence type="ECO:0000313" key="1">
    <source>
        <dbReference type="EMBL" id="KAJ6232408.1"/>
    </source>
</evidence>
<organism evidence="1 2">
    <name type="scientific">Anaeramoeba flamelloides</name>
    <dbReference type="NCBI Taxonomy" id="1746091"/>
    <lineage>
        <taxon>Eukaryota</taxon>
        <taxon>Metamonada</taxon>
        <taxon>Anaeramoebidae</taxon>
        <taxon>Anaeramoeba</taxon>
    </lineage>
</organism>
<proteinExistence type="predicted"/>